<reference evidence="1 2" key="1">
    <citation type="submission" date="2019-03" db="EMBL/GenBank/DDBJ databases">
        <title>Flavobacterium TSA-D2 sp. nov., isolated from arctic soil.</title>
        <authorList>
            <person name="Chaudhary D.K."/>
        </authorList>
    </citation>
    <scope>NUCLEOTIDE SEQUENCE [LARGE SCALE GENOMIC DNA]</scope>
    <source>
        <strain evidence="1 2">TSA-D2</strain>
    </source>
</reference>
<evidence type="ECO:0000313" key="1">
    <source>
        <dbReference type="EMBL" id="TDE00655.1"/>
    </source>
</evidence>
<dbReference type="Proteomes" id="UP000294597">
    <property type="component" value="Unassembled WGS sequence"/>
</dbReference>
<gene>
    <name evidence="1" type="ORF">E0F98_15835</name>
</gene>
<dbReference type="AlphaFoldDB" id="A0A4R5CSA7"/>
<dbReference type="RefSeq" id="WP_132113235.1">
    <property type="nucleotide sequence ID" value="NZ_SMFO01000024.1"/>
</dbReference>
<organism evidence="1 2">
    <name type="scientific">Flavobacterium hiemivividum</name>
    <dbReference type="NCBI Taxonomy" id="2541734"/>
    <lineage>
        <taxon>Bacteria</taxon>
        <taxon>Pseudomonadati</taxon>
        <taxon>Bacteroidota</taxon>
        <taxon>Flavobacteriia</taxon>
        <taxon>Flavobacteriales</taxon>
        <taxon>Flavobacteriaceae</taxon>
        <taxon>Flavobacterium</taxon>
    </lineage>
</organism>
<dbReference type="EMBL" id="SMFO01000024">
    <property type="protein sequence ID" value="TDE00655.1"/>
    <property type="molecule type" value="Genomic_DNA"/>
</dbReference>
<proteinExistence type="predicted"/>
<comment type="caution">
    <text evidence="1">The sequence shown here is derived from an EMBL/GenBank/DDBJ whole genome shotgun (WGS) entry which is preliminary data.</text>
</comment>
<protein>
    <submittedName>
        <fullName evidence="1">Uncharacterized protein</fullName>
    </submittedName>
</protein>
<name>A0A4R5CSA7_9FLAO</name>
<accession>A0A4R5CSA7</accession>
<evidence type="ECO:0000313" key="2">
    <source>
        <dbReference type="Proteomes" id="UP000294597"/>
    </source>
</evidence>
<keyword evidence="2" id="KW-1185">Reference proteome</keyword>
<sequence>MKKRPFISFKYNTQYKIKGRKVVYLMMQHITGIPRNQMVFSSLVDMVLPDNLVRFVDAFVETLSLQTLGFTIQTLKTEGRPSFNTKIFLEL</sequence>